<dbReference type="Proteomes" id="UP000694380">
    <property type="component" value="Unplaced"/>
</dbReference>
<evidence type="ECO:0000256" key="4">
    <source>
        <dbReference type="ARBA" id="ARBA00022737"/>
    </source>
</evidence>
<feature type="domain" description="C2H2-type" evidence="13">
    <location>
        <begin position="73"/>
        <end position="98"/>
    </location>
</feature>
<dbReference type="InterPro" id="IPR013087">
    <property type="entry name" value="Znf_C2H2_type"/>
</dbReference>
<comment type="subcellular location">
    <subcellularLocation>
        <location evidence="1">Nucleus</location>
    </subcellularLocation>
</comment>
<sequence>SWFSDSLSPYTGWVGRQQGDPAGETPEGSEDPELLPKALKGQKSTICPDCGKSFGNSSHLARHRRTHTGEKPYTCPECGKSYRSKVTQHQRFHTGERPFGCPDCGKAFRLSADLLRHRTHLGQEPTGVIPLGDWGAAQLGQSQGEEEEGDEAGSKESAGQG</sequence>
<evidence type="ECO:0000256" key="1">
    <source>
        <dbReference type="ARBA" id="ARBA00004123"/>
    </source>
</evidence>
<feature type="region of interest" description="Disordered" evidence="12">
    <location>
        <begin position="53"/>
        <end position="73"/>
    </location>
</feature>
<dbReference type="FunFam" id="3.30.160.60:FF:000185">
    <property type="entry name" value="zinc finger protein 319"/>
    <property type="match status" value="1"/>
</dbReference>
<keyword evidence="4" id="KW-0677">Repeat</keyword>
<reference evidence="14" key="1">
    <citation type="submission" date="2025-08" db="UniProtKB">
        <authorList>
            <consortium name="Ensembl"/>
        </authorList>
    </citation>
    <scope>IDENTIFICATION</scope>
</reference>
<evidence type="ECO:0000313" key="14">
    <source>
        <dbReference type="Ensembl" id="ENSCPBP00000018790.1"/>
    </source>
</evidence>
<dbReference type="PROSITE" id="PS50157">
    <property type="entry name" value="ZINC_FINGER_C2H2_2"/>
    <property type="match status" value="3"/>
</dbReference>
<dbReference type="PANTHER" id="PTHR23235">
    <property type="entry name" value="KRUEPPEL-LIKE TRANSCRIPTION FACTOR"/>
    <property type="match status" value="1"/>
</dbReference>
<feature type="domain" description="C2H2-type" evidence="13">
    <location>
        <begin position="45"/>
        <end position="72"/>
    </location>
</feature>
<keyword evidence="15" id="KW-1185">Reference proteome</keyword>
<dbReference type="OMA" id="HETRRSC"/>
<keyword evidence="3" id="KW-0479">Metal-binding</keyword>
<dbReference type="AlphaFoldDB" id="A0A8C3P643"/>
<evidence type="ECO:0000313" key="15">
    <source>
        <dbReference type="Proteomes" id="UP000694380"/>
    </source>
</evidence>
<feature type="region of interest" description="Disordered" evidence="12">
    <location>
        <begin position="123"/>
        <end position="161"/>
    </location>
</feature>
<feature type="domain" description="C2H2-type" evidence="13">
    <location>
        <begin position="99"/>
        <end position="125"/>
    </location>
</feature>
<dbReference type="Gene3D" id="3.30.160.60">
    <property type="entry name" value="Classic Zinc Finger"/>
    <property type="match status" value="3"/>
</dbReference>
<dbReference type="Pfam" id="PF00096">
    <property type="entry name" value="zf-C2H2"/>
    <property type="match status" value="2"/>
</dbReference>
<evidence type="ECO:0000256" key="9">
    <source>
        <dbReference type="ARBA" id="ARBA00023163"/>
    </source>
</evidence>
<dbReference type="Ensembl" id="ENSCPBT00000022165.1">
    <property type="protein sequence ID" value="ENSCPBP00000018790.1"/>
    <property type="gene ID" value="ENSCPBG00000013659.1"/>
</dbReference>
<dbReference type="PANTHER" id="PTHR23235:SF152">
    <property type="entry name" value="SI:DKEY-210J14.3"/>
    <property type="match status" value="1"/>
</dbReference>
<accession>A0A8C3P643</accession>
<keyword evidence="10" id="KW-0539">Nucleus</keyword>
<name>A0A8C3P643_CHRPI</name>
<keyword evidence="9" id="KW-0804">Transcription</keyword>
<dbReference type="PROSITE" id="PS00028">
    <property type="entry name" value="ZINC_FINGER_C2H2_1"/>
    <property type="match status" value="1"/>
</dbReference>
<evidence type="ECO:0000256" key="8">
    <source>
        <dbReference type="ARBA" id="ARBA00023125"/>
    </source>
</evidence>
<dbReference type="FunFam" id="3.30.160.60:FF:000690">
    <property type="entry name" value="Zinc finger protein 354C"/>
    <property type="match status" value="1"/>
</dbReference>
<dbReference type="SMART" id="SM00355">
    <property type="entry name" value="ZnF_C2H2"/>
    <property type="match status" value="3"/>
</dbReference>
<evidence type="ECO:0000256" key="2">
    <source>
        <dbReference type="ARBA" id="ARBA00006991"/>
    </source>
</evidence>
<dbReference type="GO" id="GO:0000978">
    <property type="term" value="F:RNA polymerase II cis-regulatory region sequence-specific DNA binding"/>
    <property type="evidence" value="ECO:0007669"/>
    <property type="project" value="TreeGrafter"/>
</dbReference>
<evidence type="ECO:0000256" key="11">
    <source>
        <dbReference type="PROSITE-ProRule" id="PRU00042"/>
    </source>
</evidence>
<dbReference type="GO" id="GO:0008270">
    <property type="term" value="F:zinc ion binding"/>
    <property type="evidence" value="ECO:0007669"/>
    <property type="project" value="UniProtKB-KW"/>
</dbReference>
<comment type="similarity">
    <text evidence="2">Belongs to the krueppel C2H2-type zinc-finger protein family.</text>
</comment>
<dbReference type="InterPro" id="IPR036236">
    <property type="entry name" value="Znf_C2H2_sf"/>
</dbReference>
<evidence type="ECO:0000256" key="7">
    <source>
        <dbReference type="ARBA" id="ARBA00023015"/>
    </source>
</evidence>
<proteinExistence type="inferred from homology"/>
<evidence type="ECO:0000256" key="12">
    <source>
        <dbReference type="SAM" id="MobiDB-lite"/>
    </source>
</evidence>
<protein>
    <recommendedName>
        <fullName evidence="13">C2H2-type domain-containing protein</fullName>
    </recommendedName>
</protein>
<reference evidence="14" key="2">
    <citation type="submission" date="2025-09" db="UniProtKB">
        <authorList>
            <consortium name="Ensembl"/>
        </authorList>
    </citation>
    <scope>IDENTIFICATION</scope>
</reference>
<feature type="region of interest" description="Disordered" evidence="12">
    <location>
        <begin position="1"/>
        <end position="38"/>
    </location>
</feature>
<evidence type="ECO:0000256" key="10">
    <source>
        <dbReference type="ARBA" id="ARBA00023242"/>
    </source>
</evidence>
<keyword evidence="6" id="KW-0862">Zinc</keyword>
<evidence type="ECO:0000259" key="13">
    <source>
        <dbReference type="PROSITE" id="PS50157"/>
    </source>
</evidence>
<organism evidence="14 15">
    <name type="scientific">Chrysemys picta bellii</name>
    <name type="common">Western painted turtle</name>
    <name type="synonym">Emys bellii</name>
    <dbReference type="NCBI Taxonomy" id="8478"/>
    <lineage>
        <taxon>Eukaryota</taxon>
        <taxon>Metazoa</taxon>
        <taxon>Chordata</taxon>
        <taxon>Craniata</taxon>
        <taxon>Vertebrata</taxon>
        <taxon>Euteleostomi</taxon>
        <taxon>Archelosauria</taxon>
        <taxon>Testudinata</taxon>
        <taxon>Testudines</taxon>
        <taxon>Cryptodira</taxon>
        <taxon>Durocryptodira</taxon>
        <taxon>Testudinoidea</taxon>
        <taxon>Emydidae</taxon>
        <taxon>Chrysemys</taxon>
    </lineage>
</organism>
<keyword evidence="7" id="KW-0805">Transcription regulation</keyword>
<evidence type="ECO:0000256" key="3">
    <source>
        <dbReference type="ARBA" id="ARBA00022723"/>
    </source>
</evidence>
<evidence type="ECO:0000256" key="5">
    <source>
        <dbReference type="ARBA" id="ARBA00022771"/>
    </source>
</evidence>
<dbReference type="GO" id="GO:0005634">
    <property type="term" value="C:nucleus"/>
    <property type="evidence" value="ECO:0007669"/>
    <property type="project" value="UniProtKB-SubCell"/>
</dbReference>
<dbReference type="FunFam" id="3.30.160.60:FF:000744">
    <property type="entry name" value="zinc finger E-box-binding homeobox 1"/>
    <property type="match status" value="1"/>
</dbReference>
<dbReference type="GO" id="GO:0000981">
    <property type="term" value="F:DNA-binding transcription factor activity, RNA polymerase II-specific"/>
    <property type="evidence" value="ECO:0007669"/>
    <property type="project" value="TreeGrafter"/>
</dbReference>
<keyword evidence="8" id="KW-0238">DNA-binding</keyword>
<dbReference type="SUPFAM" id="SSF57667">
    <property type="entry name" value="beta-beta-alpha zinc fingers"/>
    <property type="match status" value="2"/>
</dbReference>
<evidence type="ECO:0000256" key="6">
    <source>
        <dbReference type="ARBA" id="ARBA00022833"/>
    </source>
</evidence>
<keyword evidence="5 11" id="KW-0863">Zinc-finger</keyword>
<dbReference type="GeneTree" id="ENSGT01150000286971"/>